<organism evidence="2 3">
    <name type="scientific">Astrephomene gubernaculifera</name>
    <dbReference type="NCBI Taxonomy" id="47775"/>
    <lineage>
        <taxon>Eukaryota</taxon>
        <taxon>Viridiplantae</taxon>
        <taxon>Chlorophyta</taxon>
        <taxon>core chlorophytes</taxon>
        <taxon>Chlorophyceae</taxon>
        <taxon>CS clade</taxon>
        <taxon>Chlamydomonadales</taxon>
        <taxon>Astrephomenaceae</taxon>
        <taxon>Astrephomene</taxon>
    </lineage>
</organism>
<dbReference type="EMBL" id="BMAR01000007">
    <property type="protein sequence ID" value="GFR44203.1"/>
    <property type="molecule type" value="Genomic_DNA"/>
</dbReference>
<comment type="caution">
    <text evidence="2">The sequence shown here is derived from an EMBL/GenBank/DDBJ whole genome shotgun (WGS) entry which is preliminary data.</text>
</comment>
<dbReference type="Gene3D" id="3.80.10.10">
    <property type="entry name" value="Ribonuclease Inhibitor"/>
    <property type="match status" value="1"/>
</dbReference>
<evidence type="ECO:0000256" key="1">
    <source>
        <dbReference type="ARBA" id="ARBA00004430"/>
    </source>
</evidence>
<dbReference type="AlphaFoldDB" id="A0AAD3DMA0"/>
<evidence type="ECO:0000313" key="2">
    <source>
        <dbReference type="EMBL" id="GFR44203.1"/>
    </source>
</evidence>
<dbReference type="Proteomes" id="UP001054857">
    <property type="component" value="Unassembled WGS sequence"/>
</dbReference>
<dbReference type="SUPFAM" id="SSF52047">
    <property type="entry name" value="RNI-like"/>
    <property type="match status" value="1"/>
</dbReference>
<protein>
    <submittedName>
        <fullName evidence="2">Uncharacterized protein</fullName>
    </submittedName>
</protein>
<reference evidence="2 3" key="1">
    <citation type="journal article" date="2021" name="Sci. Rep.">
        <title>Genome sequencing of the multicellular alga Astrephomene provides insights into convergent evolution of germ-soma differentiation.</title>
        <authorList>
            <person name="Yamashita S."/>
            <person name="Yamamoto K."/>
            <person name="Matsuzaki R."/>
            <person name="Suzuki S."/>
            <person name="Yamaguchi H."/>
            <person name="Hirooka S."/>
            <person name="Minakuchi Y."/>
            <person name="Miyagishima S."/>
            <person name="Kawachi M."/>
            <person name="Toyoda A."/>
            <person name="Nozaki H."/>
        </authorList>
    </citation>
    <scope>NUCLEOTIDE SEQUENCE [LARGE SCALE GENOMIC DNA]</scope>
    <source>
        <strain evidence="2 3">NIES-4017</strain>
    </source>
</reference>
<gene>
    <name evidence="2" type="ORF">Agub_g5386</name>
</gene>
<accession>A0AAD3DMA0</accession>
<comment type="subcellular location">
    <subcellularLocation>
        <location evidence="1">Cytoplasm</location>
        <location evidence="1">Cytoskeleton</location>
        <location evidence="1">Cilium axoneme</location>
    </subcellularLocation>
</comment>
<evidence type="ECO:0000313" key="3">
    <source>
        <dbReference type="Proteomes" id="UP001054857"/>
    </source>
</evidence>
<proteinExistence type="predicted"/>
<dbReference type="InterPro" id="IPR032675">
    <property type="entry name" value="LRR_dom_sf"/>
</dbReference>
<dbReference type="GO" id="GO:0005930">
    <property type="term" value="C:axoneme"/>
    <property type="evidence" value="ECO:0007669"/>
    <property type="project" value="UniProtKB-SubCell"/>
</dbReference>
<sequence>MATTMGAEDTTPKGLGDLDCDILGQVLEELRTDYASLHALRLASRGMCAAVDGYVTNVYITLQPEHLHDCKGGQLPSLARFKNLTSATLSLRLNKSFNPSDAILLATQPFLQLPLETRQRIKRLKLSQPACDAVRNSEIIVSAVVRHLPGLQQLDMRNYHGISLSYQHSTISLPHLNWLSLPSCRAGKLLFALTEANAGNLQYLEIHGYSEWDEDENLEPVLARCISQLQGLRELRLHKCTYSTQSIGRSLLRSLPASLQRLQLEGRIDDGWEFSRLHAQLEAGRFVAVSLLECKGGELEELLDLGRQLSTLTAGAQLQQPLGELYIDSVELTDVVQLGPADLEGLCKLQAYFAHTHVEQLLVNSNSPALMMQMIELMGIPMEVGLRCPASSSSWMCYTKIEGMGSTLPPPSGVKEQQQLAQATKGPQVPELSSAEELMNRAIARMVSGGPPPPSRWPADLPFTSEIFFLMRGPVSEGERIRGVLAEAEEKLGGDCIKTYTIFQAGGTVCFAVATFNRLAIRVRAAVSWLVKESGLEGCVEVLAAGCNGWYDELGDCGDALMLAMEEVLQEAWSAAENPDDPSSWRPLLEWLVRLMGEFVRPELADDMSGSDDE</sequence>
<name>A0AAD3DMA0_9CHLO</name>
<keyword evidence="3" id="KW-1185">Reference proteome</keyword>